<evidence type="ECO:0000256" key="2">
    <source>
        <dbReference type="ARBA" id="ARBA00022833"/>
    </source>
</evidence>
<dbReference type="Proteomes" id="UP001596439">
    <property type="component" value="Unassembled WGS sequence"/>
</dbReference>
<dbReference type="RefSeq" id="WP_285800819.1">
    <property type="nucleotide sequence ID" value="NZ_JANIEL010000076.1"/>
</dbReference>
<accession>A0ABW2PPJ5</accession>
<protein>
    <recommendedName>
        <fullName evidence="6">33 kDa chaperonin</fullName>
    </recommendedName>
    <alternativeName>
        <fullName evidence="6">Heat shock protein 33 homolog</fullName>
        <shortName evidence="6">HSP33</shortName>
    </alternativeName>
</protein>
<dbReference type="HAMAP" id="MF_00117">
    <property type="entry name" value="HslO"/>
    <property type="match status" value="1"/>
</dbReference>
<evidence type="ECO:0000313" key="7">
    <source>
        <dbReference type="EMBL" id="MFC7391329.1"/>
    </source>
</evidence>
<dbReference type="EMBL" id="JBHTCE010000006">
    <property type="protein sequence ID" value="MFC7391329.1"/>
    <property type="molecule type" value="Genomic_DNA"/>
</dbReference>
<dbReference type="SUPFAM" id="SSF118352">
    <property type="entry name" value="HSP33 redox switch-like"/>
    <property type="match status" value="1"/>
</dbReference>
<keyword evidence="2 6" id="KW-0862">Zinc</keyword>
<evidence type="ECO:0000256" key="5">
    <source>
        <dbReference type="ARBA" id="ARBA00023284"/>
    </source>
</evidence>
<keyword evidence="4 6" id="KW-0143">Chaperone</keyword>
<dbReference type="PIRSF" id="PIRSF005261">
    <property type="entry name" value="Heat_shock_Hsp33"/>
    <property type="match status" value="1"/>
</dbReference>
<keyword evidence="5 6" id="KW-0676">Redox-active center</keyword>
<keyword evidence="1 6" id="KW-0963">Cytoplasm</keyword>
<comment type="function">
    <text evidence="6">Redox regulated molecular chaperone. Protects both thermally unfolding and oxidatively damaged proteins from irreversible aggregation. Plays an important role in the bacterial defense system toward oxidative stress.</text>
</comment>
<keyword evidence="8" id="KW-1185">Reference proteome</keyword>
<comment type="subcellular location">
    <subcellularLocation>
        <location evidence="6">Cytoplasm</location>
    </subcellularLocation>
</comment>
<dbReference type="Pfam" id="PF01430">
    <property type="entry name" value="HSP33"/>
    <property type="match status" value="1"/>
</dbReference>
<feature type="disulfide bond" description="Redox-active" evidence="6">
    <location>
        <begin position="253"/>
        <end position="255"/>
    </location>
</feature>
<gene>
    <name evidence="6 7" type="primary">hslO</name>
    <name evidence="7" type="ORF">ACFQO8_14425</name>
</gene>
<comment type="caution">
    <text evidence="7">The sequence shown here is derived from an EMBL/GenBank/DDBJ whole genome shotgun (WGS) entry which is preliminary data.</text>
</comment>
<comment type="PTM">
    <text evidence="6">Under oxidizing conditions two disulfide bonds are formed involving the reactive cysteines. Under reducing conditions zinc is bound to the reactive cysteines and the protein is inactive.</text>
</comment>
<evidence type="ECO:0000256" key="1">
    <source>
        <dbReference type="ARBA" id="ARBA00022490"/>
    </source>
</evidence>
<keyword evidence="3 6" id="KW-1015">Disulfide bond</keyword>
<evidence type="ECO:0000313" key="8">
    <source>
        <dbReference type="Proteomes" id="UP001596439"/>
    </source>
</evidence>
<dbReference type="SUPFAM" id="SSF64397">
    <property type="entry name" value="Hsp33 domain"/>
    <property type="match status" value="1"/>
</dbReference>
<name>A0ABW2PPJ5_9BACL</name>
<organism evidence="7 8">
    <name type="scientific">Exiguobacterium aestuarii</name>
    <dbReference type="NCBI Taxonomy" id="273527"/>
    <lineage>
        <taxon>Bacteria</taxon>
        <taxon>Bacillati</taxon>
        <taxon>Bacillota</taxon>
        <taxon>Bacilli</taxon>
        <taxon>Bacillales</taxon>
        <taxon>Bacillales Family XII. Incertae Sedis</taxon>
        <taxon>Exiguobacterium</taxon>
    </lineage>
</organism>
<reference evidence="8" key="1">
    <citation type="journal article" date="2019" name="Int. J. Syst. Evol. Microbiol.">
        <title>The Global Catalogue of Microorganisms (GCM) 10K type strain sequencing project: providing services to taxonomists for standard genome sequencing and annotation.</title>
        <authorList>
            <consortium name="The Broad Institute Genomics Platform"/>
            <consortium name="The Broad Institute Genome Sequencing Center for Infectious Disease"/>
            <person name="Wu L."/>
            <person name="Ma J."/>
        </authorList>
    </citation>
    <scope>NUCLEOTIDE SEQUENCE [LARGE SCALE GENOMIC DNA]</scope>
    <source>
        <strain evidence="8">CCUG 55590</strain>
    </source>
</reference>
<sequence>MIHSEQQVLLDQMKDDYLVRALGFNGEVRAFAARTTKTVYETQLRHQTTPVASAALGRTMTIGSMIGAMQKGAARVTLKVEGDGPIGKIIVDADTAGDVRGYVSYPRVDGGTFVNEQGLTKLKVGDAVGKGTVSVIKDLGLKDYVGGSSEIQTGEISEDFTYYFATSEQVPSVVGAGVLVLPEDESILAAGGVIVQLLPNASEETVQALEKALQTFPPVSVLIGEEKTPEEMLQLLLGDSLDVLDTNPIQFNCTCSRERMESAIVGLGKEEIRQMIEEDGGAEAVCHFCGEKYHFSAEQLETMKEQAQS</sequence>
<comment type="similarity">
    <text evidence="6">Belongs to the HSP33 family.</text>
</comment>
<dbReference type="InterPro" id="IPR000397">
    <property type="entry name" value="Heat_shock_Hsp33"/>
</dbReference>
<evidence type="ECO:0000256" key="3">
    <source>
        <dbReference type="ARBA" id="ARBA00023157"/>
    </source>
</evidence>
<dbReference type="CDD" id="cd00498">
    <property type="entry name" value="Hsp33"/>
    <property type="match status" value="1"/>
</dbReference>
<evidence type="ECO:0000256" key="4">
    <source>
        <dbReference type="ARBA" id="ARBA00023186"/>
    </source>
</evidence>
<dbReference type="NCBIfam" id="NF001033">
    <property type="entry name" value="PRK00114.1"/>
    <property type="match status" value="1"/>
</dbReference>
<dbReference type="InterPro" id="IPR016154">
    <property type="entry name" value="Heat_shock_Hsp33_C"/>
</dbReference>
<dbReference type="Gene3D" id="3.90.1280.10">
    <property type="entry name" value="HSP33 redox switch-like"/>
    <property type="match status" value="1"/>
</dbReference>
<dbReference type="PANTHER" id="PTHR30111:SF1">
    <property type="entry name" value="33 KDA CHAPERONIN"/>
    <property type="match status" value="1"/>
</dbReference>
<feature type="disulfide bond" description="Redox-active" evidence="6">
    <location>
        <begin position="286"/>
        <end position="289"/>
    </location>
</feature>
<dbReference type="InterPro" id="IPR016153">
    <property type="entry name" value="Heat_shock_Hsp33_N"/>
</dbReference>
<dbReference type="Gene3D" id="3.55.30.10">
    <property type="entry name" value="Hsp33 domain"/>
    <property type="match status" value="1"/>
</dbReference>
<evidence type="ECO:0000256" key="6">
    <source>
        <dbReference type="HAMAP-Rule" id="MF_00117"/>
    </source>
</evidence>
<proteinExistence type="inferred from homology"/>
<dbReference type="PANTHER" id="PTHR30111">
    <property type="entry name" value="33 KDA CHAPERONIN"/>
    <property type="match status" value="1"/>
</dbReference>